<dbReference type="InterPro" id="IPR036388">
    <property type="entry name" value="WH-like_DNA-bd_sf"/>
</dbReference>
<reference evidence="6 7" key="1">
    <citation type="submission" date="2020-07" db="EMBL/GenBank/DDBJ databases">
        <title>Genomic Encyclopedia of Type Strains, Phase IV (KMG-V): Genome sequencing to study the core and pangenomes of soil and plant-associated prokaryotes.</title>
        <authorList>
            <person name="Whitman W."/>
        </authorList>
    </citation>
    <scope>NUCLEOTIDE SEQUENCE [LARGE SCALE GENOMIC DNA]</scope>
    <source>
        <strain evidence="6 7">SAS40</strain>
    </source>
</reference>
<keyword evidence="2" id="KW-0805">Transcription regulation</keyword>
<dbReference type="GO" id="GO:0006351">
    <property type="term" value="P:DNA-templated transcription"/>
    <property type="evidence" value="ECO:0007669"/>
    <property type="project" value="TreeGrafter"/>
</dbReference>
<evidence type="ECO:0000259" key="5">
    <source>
        <dbReference type="PROSITE" id="PS50931"/>
    </source>
</evidence>
<dbReference type="InterPro" id="IPR036390">
    <property type="entry name" value="WH_DNA-bd_sf"/>
</dbReference>
<name>A0A7Y9LPA5_9BURK</name>
<keyword evidence="7" id="KW-1185">Reference proteome</keyword>
<keyword evidence="4" id="KW-0804">Transcription</keyword>
<dbReference type="PANTHER" id="PTHR30537">
    <property type="entry name" value="HTH-TYPE TRANSCRIPTIONAL REGULATOR"/>
    <property type="match status" value="1"/>
</dbReference>
<comment type="similarity">
    <text evidence="1">Belongs to the LysR transcriptional regulatory family.</text>
</comment>
<protein>
    <submittedName>
        <fullName evidence="6">LysR family glycine cleavage system transcriptional activator</fullName>
    </submittedName>
</protein>
<dbReference type="PROSITE" id="PS50931">
    <property type="entry name" value="HTH_LYSR"/>
    <property type="match status" value="1"/>
</dbReference>
<dbReference type="SUPFAM" id="SSF46785">
    <property type="entry name" value="Winged helix' DNA-binding domain"/>
    <property type="match status" value="1"/>
</dbReference>
<dbReference type="Pfam" id="PF03466">
    <property type="entry name" value="LysR_substrate"/>
    <property type="match status" value="1"/>
</dbReference>
<evidence type="ECO:0000313" key="7">
    <source>
        <dbReference type="Proteomes" id="UP000542125"/>
    </source>
</evidence>
<dbReference type="GO" id="GO:0003700">
    <property type="term" value="F:DNA-binding transcription factor activity"/>
    <property type="evidence" value="ECO:0007669"/>
    <property type="project" value="InterPro"/>
</dbReference>
<evidence type="ECO:0000256" key="2">
    <source>
        <dbReference type="ARBA" id="ARBA00023015"/>
    </source>
</evidence>
<evidence type="ECO:0000256" key="4">
    <source>
        <dbReference type="ARBA" id="ARBA00023163"/>
    </source>
</evidence>
<dbReference type="CDD" id="cd08432">
    <property type="entry name" value="PBP2_GcdR_TrpI_HvrB_AmpR_like"/>
    <property type="match status" value="1"/>
</dbReference>
<accession>A0A7Y9LPA5</accession>
<dbReference type="RefSeq" id="WP_179587523.1">
    <property type="nucleotide sequence ID" value="NZ_JACBYR010000001.1"/>
</dbReference>
<evidence type="ECO:0000256" key="1">
    <source>
        <dbReference type="ARBA" id="ARBA00009437"/>
    </source>
</evidence>
<dbReference type="InterPro" id="IPR005119">
    <property type="entry name" value="LysR_subst-bd"/>
</dbReference>
<dbReference type="Pfam" id="PF00126">
    <property type="entry name" value="HTH_1"/>
    <property type="match status" value="1"/>
</dbReference>
<organism evidence="6 7">
    <name type="scientific">Pigmentiphaga litoralis</name>
    <dbReference type="NCBI Taxonomy" id="516702"/>
    <lineage>
        <taxon>Bacteria</taxon>
        <taxon>Pseudomonadati</taxon>
        <taxon>Pseudomonadota</taxon>
        <taxon>Betaproteobacteria</taxon>
        <taxon>Burkholderiales</taxon>
        <taxon>Alcaligenaceae</taxon>
        <taxon>Pigmentiphaga</taxon>
    </lineage>
</organism>
<evidence type="ECO:0000313" key="6">
    <source>
        <dbReference type="EMBL" id="NYE83746.1"/>
    </source>
</evidence>
<gene>
    <name evidence="6" type="ORF">FHW18_003017</name>
</gene>
<dbReference type="Gene3D" id="1.10.10.10">
    <property type="entry name" value="Winged helix-like DNA-binding domain superfamily/Winged helix DNA-binding domain"/>
    <property type="match status" value="1"/>
</dbReference>
<keyword evidence="3" id="KW-0238">DNA-binding</keyword>
<sequence length="322" mass="34953">MRRLPPLNSLKTFEAAARLGGVVPAADELCVSHGAVSKQLANLESWMGVALFDRSARRLVLTAAGRELLAAVSPALDQVAEAIGRIATVARPDAVQLVVSAPPTLTLHWLVPRLTSFLRLHPDIGIRLNNRREQNGAWPTGVDMVIRRGASRHGQRQQVPFMRESITPMCSPSIAKRFTEGSNLDHDGGLTRDALSVLASQTWLTADMRPDDWSHWQGYAQLAAPDPVATVSFDHTYLALEAALDGLGVAMAPRYLMEDELASGRLVAPFPQALAPSEPYVIVYETHREGDRAIAAFSAWLLGQGSMHEARVAGTDALIEFS</sequence>
<dbReference type="GO" id="GO:0043565">
    <property type="term" value="F:sequence-specific DNA binding"/>
    <property type="evidence" value="ECO:0007669"/>
    <property type="project" value="TreeGrafter"/>
</dbReference>
<proteinExistence type="inferred from homology"/>
<dbReference type="AlphaFoldDB" id="A0A7Y9LPA5"/>
<comment type="caution">
    <text evidence="6">The sequence shown here is derived from an EMBL/GenBank/DDBJ whole genome shotgun (WGS) entry which is preliminary data.</text>
</comment>
<dbReference type="SUPFAM" id="SSF53850">
    <property type="entry name" value="Periplasmic binding protein-like II"/>
    <property type="match status" value="1"/>
</dbReference>
<dbReference type="PANTHER" id="PTHR30537:SF74">
    <property type="entry name" value="HTH-TYPE TRANSCRIPTIONAL REGULATOR TRPI"/>
    <property type="match status" value="1"/>
</dbReference>
<feature type="domain" description="HTH lysR-type" evidence="5">
    <location>
        <begin position="5"/>
        <end position="62"/>
    </location>
</feature>
<dbReference type="InterPro" id="IPR058163">
    <property type="entry name" value="LysR-type_TF_proteobact-type"/>
</dbReference>
<dbReference type="InterPro" id="IPR000847">
    <property type="entry name" value="LysR_HTH_N"/>
</dbReference>
<dbReference type="Gene3D" id="3.40.190.10">
    <property type="entry name" value="Periplasmic binding protein-like II"/>
    <property type="match status" value="2"/>
</dbReference>
<dbReference type="EMBL" id="JACBYR010000001">
    <property type="protein sequence ID" value="NYE83746.1"/>
    <property type="molecule type" value="Genomic_DNA"/>
</dbReference>
<evidence type="ECO:0000256" key="3">
    <source>
        <dbReference type="ARBA" id="ARBA00023125"/>
    </source>
</evidence>
<dbReference type="Proteomes" id="UP000542125">
    <property type="component" value="Unassembled WGS sequence"/>
</dbReference>